<dbReference type="Proteomes" id="UP000886998">
    <property type="component" value="Unassembled WGS sequence"/>
</dbReference>
<evidence type="ECO:0000256" key="1">
    <source>
        <dbReference type="SAM" id="MobiDB-lite"/>
    </source>
</evidence>
<sequence length="100" mass="11295">MFMSIASHGQMTRTTPIEKSDNCEKKKSPEISIPKLKTDVGISLSEAGHPRTHPGKLRSKVTRGAMIGKKETIHFKINRTMNPYLTKKMNLKNRRNSVFG</sequence>
<reference evidence="2" key="1">
    <citation type="submission" date="2020-08" db="EMBL/GenBank/DDBJ databases">
        <title>Multicomponent nature underlies the extraordinary mechanical properties of spider dragline silk.</title>
        <authorList>
            <person name="Kono N."/>
            <person name="Nakamura H."/>
            <person name="Mori M."/>
            <person name="Yoshida Y."/>
            <person name="Ohtoshi R."/>
            <person name="Malay A.D."/>
            <person name="Moran D.A.P."/>
            <person name="Tomita M."/>
            <person name="Numata K."/>
            <person name="Arakawa K."/>
        </authorList>
    </citation>
    <scope>NUCLEOTIDE SEQUENCE</scope>
</reference>
<organism evidence="2 3">
    <name type="scientific">Trichonephila inaurata madagascariensis</name>
    <dbReference type="NCBI Taxonomy" id="2747483"/>
    <lineage>
        <taxon>Eukaryota</taxon>
        <taxon>Metazoa</taxon>
        <taxon>Ecdysozoa</taxon>
        <taxon>Arthropoda</taxon>
        <taxon>Chelicerata</taxon>
        <taxon>Arachnida</taxon>
        <taxon>Araneae</taxon>
        <taxon>Araneomorphae</taxon>
        <taxon>Entelegynae</taxon>
        <taxon>Araneoidea</taxon>
        <taxon>Nephilidae</taxon>
        <taxon>Trichonephila</taxon>
        <taxon>Trichonephila inaurata</taxon>
    </lineage>
</organism>
<evidence type="ECO:0000313" key="2">
    <source>
        <dbReference type="EMBL" id="GFY68649.1"/>
    </source>
</evidence>
<feature type="compositionally biased region" description="Basic and acidic residues" evidence="1">
    <location>
        <begin position="16"/>
        <end position="29"/>
    </location>
</feature>
<name>A0A8X6YC20_9ARAC</name>
<proteinExistence type="predicted"/>
<keyword evidence="3" id="KW-1185">Reference proteome</keyword>
<dbReference type="AlphaFoldDB" id="A0A8X6YC20"/>
<gene>
    <name evidence="2" type="ORF">TNIN_118691</name>
</gene>
<evidence type="ECO:0000313" key="3">
    <source>
        <dbReference type="Proteomes" id="UP000886998"/>
    </source>
</evidence>
<protein>
    <submittedName>
        <fullName evidence="2">Uncharacterized protein</fullName>
    </submittedName>
</protein>
<accession>A0A8X6YC20</accession>
<feature type="region of interest" description="Disordered" evidence="1">
    <location>
        <begin position="1"/>
        <end position="32"/>
    </location>
</feature>
<dbReference type="EMBL" id="BMAV01017168">
    <property type="protein sequence ID" value="GFY68649.1"/>
    <property type="molecule type" value="Genomic_DNA"/>
</dbReference>
<comment type="caution">
    <text evidence="2">The sequence shown here is derived from an EMBL/GenBank/DDBJ whole genome shotgun (WGS) entry which is preliminary data.</text>
</comment>